<proteinExistence type="predicted"/>
<name>A0A5J4YGJ0_PORPP</name>
<reference evidence="2" key="1">
    <citation type="journal article" date="2019" name="Nat. Commun.">
        <title>Expansion of phycobilisome linker gene families in mesophilic red algae.</title>
        <authorList>
            <person name="Lee J."/>
            <person name="Kim D."/>
            <person name="Bhattacharya D."/>
            <person name="Yoon H.S."/>
        </authorList>
    </citation>
    <scope>NUCLEOTIDE SEQUENCE [LARGE SCALE GENOMIC DNA]</scope>
    <source>
        <strain evidence="2">CCMP 1328</strain>
    </source>
</reference>
<gene>
    <name evidence="1" type="ORF">FVE85_7860</name>
</gene>
<dbReference type="Proteomes" id="UP000324585">
    <property type="component" value="Unassembled WGS sequence"/>
</dbReference>
<organism evidence="1 2">
    <name type="scientific">Porphyridium purpureum</name>
    <name type="common">Red alga</name>
    <name type="synonym">Porphyridium cruentum</name>
    <dbReference type="NCBI Taxonomy" id="35688"/>
    <lineage>
        <taxon>Eukaryota</taxon>
        <taxon>Rhodophyta</taxon>
        <taxon>Bangiophyceae</taxon>
        <taxon>Porphyridiales</taxon>
        <taxon>Porphyridiaceae</taxon>
        <taxon>Porphyridium</taxon>
    </lineage>
</organism>
<protein>
    <submittedName>
        <fullName evidence="1">Uncharacterized protein</fullName>
    </submittedName>
</protein>
<evidence type="ECO:0000313" key="2">
    <source>
        <dbReference type="Proteomes" id="UP000324585"/>
    </source>
</evidence>
<sequence length="171" mass="18937">MPASLFRSTGASKCLRLVASDSGPLVSANVAGRSFASNILHNLTRLRFQINARSELLPVRTIQRVLEHVDFLEDDSKTCKCLTKINTMVQCICRAEAAAGFCCSQVRLRTKSRRNPFDRDTPQQELYSGSSFVPGYAKTFAELSKLRPWCCVDATFARSTVQDAGNCSCFL</sequence>
<accession>A0A5J4YGJ0</accession>
<evidence type="ECO:0000313" key="1">
    <source>
        <dbReference type="EMBL" id="KAA8490599.1"/>
    </source>
</evidence>
<comment type="caution">
    <text evidence="1">The sequence shown here is derived from an EMBL/GenBank/DDBJ whole genome shotgun (WGS) entry which is preliminary data.</text>
</comment>
<dbReference type="AlphaFoldDB" id="A0A5J4YGJ0"/>
<dbReference type="EMBL" id="VRMN01000022">
    <property type="protein sequence ID" value="KAA8490599.1"/>
    <property type="molecule type" value="Genomic_DNA"/>
</dbReference>
<keyword evidence="2" id="KW-1185">Reference proteome</keyword>